<evidence type="ECO:0000256" key="1">
    <source>
        <dbReference type="SAM" id="MobiDB-lite"/>
    </source>
</evidence>
<proteinExistence type="predicted"/>
<sequence>MKLMKKMTVVLALSSLAIVPISSSVISLTEVQATTPATAPQRELSLGASLTAQEAEQTKQLLGANNLPIDNTIYVDGTVVNQYLQDGSNQNTGVFSSALIEKLPEGSGVQVQVITPQNILVVKPTTYQNAAITSGAKDVLIKIATVKPVTGEGALAGVYALFEKAGLKVDQKSIVVAEKEIQLVEQAKKENQVTDVQINKIIVEMKTQITNTVVNNQEVNIDFIVQTIINNNPDIKLSNETIEFLKQVAKDYSETEAAKNKDTVDQLDKSIKEDANKPYAVDLNQFGGHATFKRDGDGIPHNIQVSLLDKRVYLMDSKATYELTTENIDTKELTAIAQDGSTRQVKVNTVLHLKPVADTGAKESEDLYLFFNNSGTISLLTPDYSGQAGQEGMLEYVLTETPSQTDVEEPSLEDFPYMVDLNILQDKTYFVREGMNIPNGLNLAKNDLTLAYDYPEQESQVSNIEITNIPTHDIRVFSADGSGIRDIKVNTVIRSKQGSENLFLFVNKDGGISLATPNYAGNVDESEKDVMLEYLVGTQPEAPAEESTEAPTEESTEAPAEESTEAPAEETTEAPAEETTEAPTEENTDDFPYRVDLSHIAGETPFFNPGMNIPNNIIINTDANSVTFKAADGSEPAGTATFTNIPTKEIRIFSHDGSGIRNVKVNTVIQIEGIEGDFANEMYLFQNANGGVSLATPNYAGNVEEADRDVMIEYIVGEYVPEDNSGNEEAVDPSQYPFMVDKSEVSSDTLFGNDGMNIPNEITLNSSEGTVSFVYPDTEPQNGEIKFEVVPEKEIRVNSHDGSGVRNVKVNTVIKVSELEGDLAKDMYLFHNAQGGISLATPNYAGNTDEANQDEANQDVMIEYLVK</sequence>
<dbReference type="InterPro" id="IPR009343">
    <property type="entry name" value="DUF1002"/>
</dbReference>
<keyword evidence="4" id="KW-1185">Reference proteome</keyword>
<organism evidence="3 4">
    <name type="scientific">Globicatella sulfidifaciens DSM 15739</name>
    <dbReference type="NCBI Taxonomy" id="1121925"/>
    <lineage>
        <taxon>Bacteria</taxon>
        <taxon>Bacillati</taxon>
        <taxon>Bacillota</taxon>
        <taxon>Bacilli</taxon>
        <taxon>Lactobacillales</taxon>
        <taxon>Aerococcaceae</taxon>
        <taxon>Globicatella</taxon>
    </lineage>
</organism>
<protein>
    <submittedName>
        <fullName evidence="3">Uncharacterized protein YpuA, DUF1002 family</fullName>
    </submittedName>
</protein>
<reference evidence="4" key="1">
    <citation type="submission" date="2017-02" db="EMBL/GenBank/DDBJ databases">
        <authorList>
            <person name="Varghese N."/>
            <person name="Submissions S."/>
        </authorList>
    </citation>
    <scope>NUCLEOTIDE SEQUENCE [LARGE SCALE GENOMIC DNA]</scope>
    <source>
        <strain evidence="4">DSM 15739</strain>
    </source>
</reference>
<feature type="signal peptide" evidence="2">
    <location>
        <begin position="1"/>
        <end position="17"/>
    </location>
</feature>
<evidence type="ECO:0000313" key="3">
    <source>
        <dbReference type="EMBL" id="SJZ61861.1"/>
    </source>
</evidence>
<feature type="chain" id="PRO_5039464589" evidence="2">
    <location>
        <begin position="18"/>
        <end position="867"/>
    </location>
</feature>
<evidence type="ECO:0000313" key="4">
    <source>
        <dbReference type="Proteomes" id="UP000189941"/>
    </source>
</evidence>
<dbReference type="STRING" id="1121925.SAMN02746011_01317"/>
<dbReference type="RefSeq" id="WP_078756060.1">
    <property type="nucleotide sequence ID" value="NZ_FUWO01000010.1"/>
</dbReference>
<keyword evidence="2" id="KW-0732">Signal</keyword>
<dbReference type="OrthoDB" id="9810153at2"/>
<feature type="compositionally biased region" description="Acidic residues" evidence="1">
    <location>
        <begin position="543"/>
        <end position="589"/>
    </location>
</feature>
<dbReference type="EMBL" id="FUWO01000010">
    <property type="protein sequence ID" value="SJZ61861.1"/>
    <property type="molecule type" value="Genomic_DNA"/>
</dbReference>
<accession>A0A1T4M4L9</accession>
<feature type="region of interest" description="Disordered" evidence="1">
    <location>
        <begin position="540"/>
        <end position="591"/>
    </location>
</feature>
<dbReference type="AlphaFoldDB" id="A0A1T4M4L9"/>
<evidence type="ECO:0000256" key="2">
    <source>
        <dbReference type="SAM" id="SignalP"/>
    </source>
</evidence>
<dbReference type="Proteomes" id="UP000189941">
    <property type="component" value="Unassembled WGS sequence"/>
</dbReference>
<gene>
    <name evidence="3" type="ORF">SAMN02746011_01317</name>
</gene>
<name>A0A1T4M4L9_9LACT</name>
<dbReference type="Pfam" id="PF06207">
    <property type="entry name" value="DUF1002"/>
    <property type="match status" value="1"/>
</dbReference>